<evidence type="ECO:0000313" key="2">
    <source>
        <dbReference type="Proteomes" id="UP000694426"/>
    </source>
</evidence>
<proteinExistence type="predicted"/>
<dbReference type="PANTHER" id="PTHR21683">
    <property type="entry name" value="COILED-COIL DOMAIN-CONTAINING PROTEIN 42 LIKE-2-LIKE-RELATED"/>
    <property type="match status" value="1"/>
</dbReference>
<dbReference type="PANTHER" id="PTHR21683:SF9">
    <property type="entry name" value="CILIA- AND FLAGELLA-ASSOCIATED PROTEIN 73"/>
    <property type="match status" value="1"/>
</dbReference>
<dbReference type="Proteomes" id="UP000694426">
    <property type="component" value="Unplaced"/>
</dbReference>
<dbReference type="AlphaFoldDB" id="A0A8B9CLW8"/>
<reference evidence="1" key="1">
    <citation type="submission" date="2025-08" db="UniProtKB">
        <authorList>
            <consortium name="Ensembl"/>
        </authorList>
    </citation>
    <scope>IDENTIFICATION</scope>
</reference>
<dbReference type="InterPro" id="IPR051147">
    <property type="entry name" value="CFAP_domain-containing"/>
</dbReference>
<dbReference type="GeneTree" id="ENSGT01150000287401"/>
<dbReference type="Ensembl" id="ENSABRT00000030484.1">
    <property type="protein sequence ID" value="ENSABRP00000021678.1"/>
    <property type="gene ID" value="ENSABRG00000018387.1"/>
</dbReference>
<name>A0A8B9CLW8_9AVES</name>
<keyword evidence="2" id="KW-1185">Reference proteome</keyword>
<protein>
    <submittedName>
        <fullName evidence="1">Uncharacterized protein</fullName>
    </submittedName>
</protein>
<organism evidence="1 2">
    <name type="scientific">Anser brachyrhynchus</name>
    <name type="common">Pink-footed goose</name>
    <dbReference type="NCBI Taxonomy" id="132585"/>
    <lineage>
        <taxon>Eukaryota</taxon>
        <taxon>Metazoa</taxon>
        <taxon>Chordata</taxon>
        <taxon>Craniata</taxon>
        <taxon>Vertebrata</taxon>
        <taxon>Euteleostomi</taxon>
        <taxon>Archelosauria</taxon>
        <taxon>Archosauria</taxon>
        <taxon>Dinosauria</taxon>
        <taxon>Saurischia</taxon>
        <taxon>Theropoda</taxon>
        <taxon>Coelurosauria</taxon>
        <taxon>Aves</taxon>
        <taxon>Neognathae</taxon>
        <taxon>Galloanserae</taxon>
        <taxon>Anseriformes</taxon>
        <taxon>Anatidae</taxon>
        <taxon>Anserinae</taxon>
        <taxon>Anser</taxon>
    </lineage>
</organism>
<accession>A0A8B9CLW8</accession>
<sequence length="237" mass="25271">MLAHFGALAGVRAALLHQLEAGQQRLAQGRARLQRYHEEAGGELLRGRDEVLQLRARLEAARHDVLQGVRAAVGPLGPPPGGEGLAYRPLIVTPLVWRADAPWGGDGEGAQGQECWEVQGTWGPGLSVCLSAPQESCWTQIQSAATHKTLLLGQIRMAVLSLFQLATKHLKVPRDVALEDTETQLDVVSLFPIKIQPSCGAAAPASFRAAAWGGITPVTSCPQEAPRGGRIQNQPAI</sequence>
<reference evidence="1" key="2">
    <citation type="submission" date="2025-09" db="UniProtKB">
        <authorList>
            <consortium name="Ensembl"/>
        </authorList>
    </citation>
    <scope>IDENTIFICATION</scope>
</reference>
<evidence type="ECO:0000313" key="1">
    <source>
        <dbReference type="Ensembl" id="ENSABRP00000021678.1"/>
    </source>
</evidence>